<feature type="binding site" evidence="2">
    <location>
        <position position="214"/>
    </location>
    <ligand>
        <name>Zn(2+)</name>
        <dbReference type="ChEBI" id="CHEBI:29105"/>
        <label>1</label>
        <note>catalytic</note>
    </ligand>
</feature>
<dbReference type="InterPro" id="IPR000771">
    <property type="entry name" value="FBA_II"/>
</dbReference>
<dbReference type="STRING" id="1791.GCA_001049355_00322"/>
<dbReference type="Proteomes" id="UP000279306">
    <property type="component" value="Chromosome"/>
</dbReference>
<dbReference type="EC" id="4.1.2.13" evidence="3"/>
<evidence type="ECO:0000313" key="4">
    <source>
        <dbReference type="Proteomes" id="UP000279306"/>
    </source>
</evidence>
<feature type="binding site" evidence="2">
    <location>
        <position position="140"/>
    </location>
    <ligand>
        <name>Zn(2+)</name>
        <dbReference type="ChEBI" id="CHEBI:29105"/>
        <label>2</label>
    </ligand>
</feature>
<dbReference type="PIRSF" id="PIRSF001359">
    <property type="entry name" value="F_bP_aldolase_II"/>
    <property type="match status" value="1"/>
</dbReference>
<feature type="binding site" evidence="2">
    <location>
        <position position="85"/>
    </location>
    <ligand>
        <name>Zn(2+)</name>
        <dbReference type="ChEBI" id="CHEBI:29105"/>
        <label>1</label>
        <note>catalytic</note>
    </ligand>
</feature>
<dbReference type="RefSeq" id="WP_048630270.1">
    <property type="nucleotide sequence ID" value="NZ_CVQQ01000001.1"/>
</dbReference>
<dbReference type="GO" id="GO:0004332">
    <property type="term" value="F:fructose-bisphosphate aldolase activity"/>
    <property type="evidence" value="ECO:0007669"/>
    <property type="project" value="UniProtKB-EC"/>
</dbReference>
<gene>
    <name evidence="3" type="primary">fba_2</name>
    <name evidence="3" type="ORF">NCTC10437_01369</name>
</gene>
<organism evidence="3 4">
    <name type="scientific">Mycolicibacterium aurum</name>
    <name type="common">Mycobacterium aurum</name>
    <dbReference type="NCBI Taxonomy" id="1791"/>
    <lineage>
        <taxon>Bacteria</taxon>
        <taxon>Bacillati</taxon>
        <taxon>Actinomycetota</taxon>
        <taxon>Actinomycetes</taxon>
        <taxon>Mycobacteriales</taxon>
        <taxon>Mycobacteriaceae</taxon>
        <taxon>Mycolicibacterium</taxon>
    </lineage>
</organism>
<keyword evidence="2" id="KW-0862">Zinc</keyword>
<dbReference type="PANTHER" id="PTHR30304:SF0">
    <property type="entry name" value="D-TAGATOSE-1,6-BISPHOSPHATE ALDOLASE SUBUNIT GATY-RELATED"/>
    <property type="match status" value="1"/>
</dbReference>
<dbReference type="PANTHER" id="PTHR30304">
    <property type="entry name" value="D-TAGATOSE-1,6-BISPHOSPHATE ALDOLASE"/>
    <property type="match status" value="1"/>
</dbReference>
<name>A0A448IIF2_MYCAU</name>
<comment type="cofactor">
    <cofactor evidence="2">
        <name>Zn(2+)</name>
        <dbReference type="ChEBI" id="CHEBI:29105"/>
    </cofactor>
    <text evidence="2">Binds 2 Zn(2+) ions per subunit. One is catalytic and the other provides a structural contribution.</text>
</comment>
<feature type="binding site" evidence="2">
    <location>
        <position position="110"/>
    </location>
    <ligand>
        <name>Zn(2+)</name>
        <dbReference type="ChEBI" id="CHEBI:29105"/>
        <label>2</label>
    </ligand>
</feature>
<keyword evidence="4" id="KW-1185">Reference proteome</keyword>
<dbReference type="Pfam" id="PF01116">
    <property type="entry name" value="F_bP_aldolase"/>
    <property type="match status" value="1"/>
</dbReference>
<dbReference type="PROSITE" id="PS00806">
    <property type="entry name" value="ALDOLASE_CLASS_II_2"/>
    <property type="match status" value="1"/>
</dbReference>
<feature type="binding site" evidence="2">
    <location>
        <position position="186"/>
    </location>
    <ligand>
        <name>Zn(2+)</name>
        <dbReference type="ChEBI" id="CHEBI:29105"/>
        <label>1</label>
        <note>catalytic</note>
    </ligand>
</feature>
<dbReference type="GO" id="GO:0005975">
    <property type="term" value="P:carbohydrate metabolic process"/>
    <property type="evidence" value="ECO:0007669"/>
    <property type="project" value="InterPro"/>
</dbReference>
<keyword evidence="3" id="KW-0456">Lyase</keyword>
<dbReference type="EMBL" id="LR134356">
    <property type="protein sequence ID" value="VEG52261.1"/>
    <property type="molecule type" value="Genomic_DNA"/>
</dbReference>
<dbReference type="InterPro" id="IPR013785">
    <property type="entry name" value="Aldolase_TIM"/>
</dbReference>
<evidence type="ECO:0000313" key="3">
    <source>
        <dbReference type="EMBL" id="VEG52261.1"/>
    </source>
</evidence>
<evidence type="ECO:0000256" key="2">
    <source>
        <dbReference type="PIRSR" id="PIRSR001359-3"/>
    </source>
</evidence>
<evidence type="ECO:0000256" key="1">
    <source>
        <dbReference type="PIRSR" id="PIRSR001359-1"/>
    </source>
</evidence>
<dbReference type="InterPro" id="IPR050246">
    <property type="entry name" value="Class_II_FBP_aldolase"/>
</dbReference>
<sequence>MPLIATADIVAAAAANDTAALAFNAITLEHAEGIAEGAERAGAAVLIQISENTVRFHGGRLAPLAAACAQIATQSSAMLAVHLDHVQDLALLDDAIATAADLGISSIMIDAAHLPYADNVAQTRAFTERGHAAGLWMEAELGEIGGKEHGPVGAHVAGARTRPDEAAAFTAETGVDGLAVAVGSSHAMTTRDARLDLELIRELAENVPVPLVLHGSSGVPDDQLRAAVLAGIRKVNVGTALNLAYTGAIRPVLEDPAVSDPRKYLVGARQAIADSVAALCAAVASSAAPVGAGERERR</sequence>
<dbReference type="KEGG" id="mauu:NCTC10437_01369"/>
<keyword evidence="2" id="KW-0479">Metal-binding</keyword>
<dbReference type="SUPFAM" id="SSF51569">
    <property type="entry name" value="Aldolase"/>
    <property type="match status" value="1"/>
</dbReference>
<feature type="active site" description="Proton donor" evidence="1">
    <location>
        <position position="84"/>
    </location>
</feature>
<reference evidence="3 4" key="1">
    <citation type="submission" date="2018-12" db="EMBL/GenBank/DDBJ databases">
        <authorList>
            <consortium name="Pathogen Informatics"/>
        </authorList>
    </citation>
    <scope>NUCLEOTIDE SEQUENCE [LARGE SCALE GENOMIC DNA]</scope>
    <source>
        <strain evidence="3 4">NCTC10437</strain>
    </source>
</reference>
<accession>A0A448IIF2</accession>
<proteinExistence type="predicted"/>
<protein>
    <submittedName>
        <fullName evidence="3">Fructose-bisphosphate aldolase</fullName>
        <ecNumber evidence="3">4.1.2.13</ecNumber>
    </submittedName>
</protein>
<dbReference type="OrthoDB" id="9803995at2"/>
<dbReference type="AlphaFoldDB" id="A0A448IIF2"/>
<dbReference type="Gene3D" id="3.20.20.70">
    <property type="entry name" value="Aldolase class I"/>
    <property type="match status" value="1"/>
</dbReference>
<dbReference type="GO" id="GO:0008270">
    <property type="term" value="F:zinc ion binding"/>
    <property type="evidence" value="ECO:0007669"/>
    <property type="project" value="InterPro"/>
</dbReference>